<keyword evidence="5 7" id="KW-1133">Transmembrane helix</keyword>
<feature type="transmembrane region" description="Helical" evidence="7">
    <location>
        <begin position="224"/>
        <end position="243"/>
    </location>
</feature>
<dbReference type="SUPFAM" id="SSF161098">
    <property type="entry name" value="MetI-like"/>
    <property type="match status" value="1"/>
</dbReference>
<feature type="transmembrane region" description="Helical" evidence="7">
    <location>
        <begin position="182"/>
        <end position="204"/>
    </location>
</feature>
<evidence type="ECO:0000256" key="7">
    <source>
        <dbReference type="RuleBase" id="RU363032"/>
    </source>
</evidence>
<reference evidence="9 10" key="1">
    <citation type="submission" date="2018-07" db="EMBL/GenBank/DDBJ databases">
        <title>Marsedoiliclastica nanhaica gen. nov. sp. nov., a novel marine hydrocarbonoclastic bacterium isolated from an in-situ enriched hydrocarbon-degrading consortium in deep-sea sediment.</title>
        <authorList>
            <person name="Dong C."/>
            <person name="Ma T."/>
            <person name="Liu R."/>
            <person name="Shao Z."/>
        </authorList>
    </citation>
    <scope>NUCLEOTIDE SEQUENCE [LARGE SCALE GENOMIC DNA]</scope>
    <source>
        <strain evidence="10">soil36-7</strain>
    </source>
</reference>
<dbReference type="AlphaFoldDB" id="A0A4P7XIN7"/>
<evidence type="ECO:0000256" key="1">
    <source>
        <dbReference type="ARBA" id="ARBA00004651"/>
    </source>
</evidence>
<dbReference type="CDD" id="cd06261">
    <property type="entry name" value="TM_PBP2"/>
    <property type="match status" value="1"/>
</dbReference>
<dbReference type="PROSITE" id="PS50928">
    <property type="entry name" value="ABC_TM1"/>
    <property type="match status" value="1"/>
</dbReference>
<organism evidence="9 10">
    <name type="scientific">Hydrocarboniclastica marina</name>
    <dbReference type="NCBI Taxonomy" id="2259620"/>
    <lineage>
        <taxon>Bacteria</taxon>
        <taxon>Pseudomonadati</taxon>
        <taxon>Pseudomonadota</taxon>
        <taxon>Gammaproteobacteria</taxon>
        <taxon>Alteromonadales</taxon>
        <taxon>Alteromonadaceae</taxon>
        <taxon>Hydrocarboniclastica</taxon>
    </lineage>
</organism>
<dbReference type="PANTHER" id="PTHR30151">
    <property type="entry name" value="ALKANE SULFONATE ABC TRANSPORTER-RELATED, MEMBRANE SUBUNIT"/>
    <property type="match status" value="1"/>
</dbReference>
<dbReference type="Pfam" id="PF00528">
    <property type="entry name" value="BPD_transp_1"/>
    <property type="match status" value="1"/>
</dbReference>
<feature type="transmembrane region" description="Helical" evidence="7">
    <location>
        <begin position="133"/>
        <end position="152"/>
    </location>
</feature>
<protein>
    <submittedName>
        <fullName evidence="9">ABC transporter permease</fullName>
    </submittedName>
</protein>
<evidence type="ECO:0000313" key="9">
    <source>
        <dbReference type="EMBL" id="QCF26916.1"/>
    </source>
</evidence>
<dbReference type="InterPro" id="IPR035906">
    <property type="entry name" value="MetI-like_sf"/>
</dbReference>
<evidence type="ECO:0000256" key="3">
    <source>
        <dbReference type="ARBA" id="ARBA00022475"/>
    </source>
</evidence>
<evidence type="ECO:0000256" key="5">
    <source>
        <dbReference type="ARBA" id="ARBA00022989"/>
    </source>
</evidence>
<dbReference type="PANTHER" id="PTHR30151:SF0">
    <property type="entry name" value="ABC TRANSPORTER PERMEASE PROTEIN MJ0413-RELATED"/>
    <property type="match status" value="1"/>
</dbReference>
<dbReference type="KEGG" id="hmi:soil367_13775"/>
<evidence type="ECO:0000259" key="8">
    <source>
        <dbReference type="PROSITE" id="PS50928"/>
    </source>
</evidence>
<dbReference type="OrthoDB" id="8138334at2"/>
<feature type="domain" description="ABC transmembrane type-1" evidence="8">
    <location>
        <begin position="67"/>
        <end position="247"/>
    </location>
</feature>
<evidence type="ECO:0000313" key="10">
    <source>
        <dbReference type="Proteomes" id="UP000298049"/>
    </source>
</evidence>
<dbReference type="Proteomes" id="UP000298049">
    <property type="component" value="Chromosome"/>
</dbReference>
<dbReference type="EMBL" id="CP031093">
    <property type="protein sequence ID" value="QCF26916.1"/>
    <property type="molecule type" value="Genomic_DNA"/>
</dbReference>
<dbReference type="GO" id="GO:0055085">
    <property type="term" value="P:transmembrane transport"/>
    <property type="evidence" value="ECO:0007669"/>
    <property type="project" value="InterPro"/>
</dbReference>
<keyword evidence="3" id="KW-1003">Cell membrane</keyword>
<dbReference type="Gene3D" id="1.10.3720.10">
    <property type="entry name" value="MetI-like"/>
    <property type="match status" value="1"/>
</dbReference>
<comment type="similarity">
    <text evidence="7">Belongs to the binding-protein-dependent transport system permease family.</text>
</comment>
<evidence type="ECO:0000256" key="2">
    <source>
        <dbReference type="ARBA" id="ARBA00022448"/>
    </source>
</evidence>
<evidence type="ECO:0000256" key="4">
    <source>
        <dbReference type="ARBA" id="ARBA00022692"/>
    </source>
</evidence>
<gene>
    <name evidence="9" type="ORF">soil367_13775</name>
</gene>
<sequence length="258" mass="28519">MPARRRPLREIMTWERLARIVSLPLFLGLWQWVSSAGFVNAMLFPPPTVVVTSFLDWMGSGLLWSDLGMSLSRIAVGFASGAVVGATVGIITGRFRLIEGLLTPVFSLLRPIPPIAFVPLVILWFGLSEWGKYFLVFWGVFFTVWMAAHLGVQKVNPLYIRAAQCLGTPEHKMLTQIYLPGSLPYILVGLRTAVSIAFYALVAAEIAGTFSGIFYRIDISQQNLQVGHAMAGLLVLGALSLIADRTFNAITKRYNWAD</sequence>
<keyword evidence="2 7" id="KW-0813">Transport</keyword>
<proteinExistence type="inferred from homology"/>
<keyword evidence="6 7" id="KW-0472">Membrane</keyword>
<accession>A0A4P7XIN7</accession>
<evidence type="ECO:0000256" key="6">
    <source>
        <dbReference type="ARBA" id="ARBA00023136"/>
    </source>
</evidence>
<feature type="transmembrane region" description="Helical" evidence="7">
    <location>
        <begin position="105"/>
        <end position="127"/>
    </location>
</feature>
<comment type="subcellular location">
    <subcellularLocation>
        <location evidence="1 7">Cell membrane</location>
        <topology evidence="1 7">Multi-pass membrane protein</topology>
    </subcellularLocation>
</comment>
<feature type="transmembrane region" description="Helical" evidence="7">
    <location>
        <begin position="74"/>
        <end position="93"/>
    </location>
</feature>
<dbReference type="InterPro" id="IPR000515">
    <property type="entry name" value="MetI-like"/>
</dbReference>
<keyword evidence="10" id="KW-1185">Reference proteome</keyword>
<name>A0A4P7XIN7_9ALTE</name>
<keyword evidence="4 7" id="KW-0812">Transmembrane</keyword>
<dbReference type="GO" id="GO:0005886">
    <property type="term" value="C:plasma membrane"/>
    <property type="evidence" value="ECO:0007669"/>
    <property type="project" value="UniProtKB-SubCell"/>
</dbReference>